<evidence type="ECO:0000313" key="2">
    <source>
        <dbReference type="Proteomes" id="UP000499080"/>
    </source>
</evidence>
<sequence>MSPIRIFALFSYINVDRTPSYVPVPAATVLPPREKPQTSGMPMAVVMETGYSTAFWGEGKGFISFGADRTGDGSLISLCAAVENEFLA</sequence>
<protein>
    <submittedName>
        <fullName evidence="1">Uncharacterized protein</fullName>
    </submittedName>
</protein>
<evidence type="ECO:0000313" key="1">
    <source>
        <dbReference type="EMBL" id="GBN35759.1"/>
    </source>
</evidence>
<comment type="caution">
    <text evidence="1">The sequence shown here is derived from an EMBL/GenBank/DDBJ whole genome shotgun (WGS) entry which is preliminary data.</text>
</comment>
<accession>A0A4Y2NAS6</accession>
<name>A0A4Y2NAS6_ARAVE</name>
<dbReference type="EMBL" id="BGPR01008743">
    <property type="protein sequence ID" value="GBN35759.1"/>
    <property type="molecule type" value="Genomic_DNA"/>
</dbReference>
<reference evidence="1 2" key="1">
    <citation type="journal article" date="2019" name="Sci. Rep.">
        <title>Orb-weaving spider Araneus ventricosus genome elucidates the spidroin gene catalogue.</title>
        <authorList>
            <person name="Kono N."/>
            <person name="Nakamura H."/>
            <person name="Ohtoshi R."/>
            <person name="Moran D.A.P."/>
            <person name="Shinohara A."/>
            <person name="Yoshida Y."/>
            <person name="Fujiwara M."/>
            <person name="Mori M."/>
            <person name="Tomita M."/>
            <person name="Arakawa K."/>
        </authorList>
    </citation>
    <scope>NUCLEOTIDE SEQUENCE [LARGE SCALE GENOMIC DNA]</scope>
</reference>
<gene>
    <name evidence="1" type="ORF">AVEN_32301_1</name>
</gene>
<organism evidence="1 2">
    <name type="scientific">Araneus ventricosus</name>
    <name type="common">Orbweaver spider</name>
    <name type="synonym">Epeira ventricosa</name>
    <dbReference type="NCBI Taxonomy" id="182803"/>
    <lineage>
        <taxon>Eukaryota</taxon>
        <taxon>Metazoa</taxon>
        <taxon>Ecdysozoa</taxon>
        <taxon>Arthropoda</taxon>
        <taxon>Chelicerata</taxon>
        <taxon>Arachnida</taxon>
        <taxon>Araneae</taxon>
        <taxon>Araneomorphae</taxon>
        <taxon>Entelegynae</taxon>
        <taxon>Araneoidea</taxon>
        <taxon>Araneidae</taxon>
        <taxon>Araneus</taxon>
    </lineage>
</organism>
<keyword evidence="2" id="KW-1185">Reference proteome</keyword>
<proteinExistence type="predicted"/>
<dbReference type="AlphaFoldDB" id="A0A4Y2NAS6"/>
<dbReference type="Proteomes" id="UP000499080">
    <property type="component" value="Unassembled WGS sequence"/>
</dbReference>